<evidence type="ECO:0000313" key="1">
    <source>
        <dbReference type="EMBL" id="GEC11561.1"/>
    </source>
</evidence>
<gene>
    <name evidence="1" type="ORF">ANI01nite_07640</name>
</gene>
<dbReference type="RefSeq" id="WP_141356146.1">
    <property type="nucleotide sequence ID" value="NZ_BAAAWM010000001.1"/>
</dbReference>
<sequence>MAADYDEVRPDFAAASEKTLKDVQQADAPDAKSVAAELEETDLSDGVELPGAIVEEELSVEVLPQAADEFLCASCFTIRHRSQAVQKTGLGVICRDGDSELAWIPGIPGVWRSRLFEPLRVAKALRALP</sequence>
<comment type="caution">
    <text evidence="1">The sequence shown here is derived from an EMBL/GenBank/DDBJ whole genome shotgun (WGS) entry which is preliminary data.</text>
</comment>
<proteinExistence type="predicted"/>
<reference evidence="1 2" key="1">
    <citation type="submission" date="2019-06" db="EMBL/GenBank/DDBJ databases">
        <title>Whole genome shotgun sequence of Glutamicibacter nicotianae NBRC 14234.</title>
        <authorList>
            <person name="Hosoyama A."/>
            <person name="Uohara A."/>
            <person name="Ohji S."/>
            <person name="Ichikawa N."/>
        </authorList>
    </citation>
    <scope>NUCLEOTIDE SEQUENCE [LARGE SCALE GENOMIC DNA]</scope>
    <source>
        <strain evidence="1 2">NBRC 14234</strain>
    </source>
</reference>
<accession>A0ABQ0RJA4</accession>
<dbReference type="EMBL" id="BJNE01000002">
    <property type="protein sequence ID" value="GEC11561.1"/>
    <property type="molecule type" value="Genomic_DNA"/>
</dbReference>
<evidence type="ECO:0000313" key="2">
    <source>
        <dbReference type="Proteomes" id="UP000316242"/>
    </source>
</evidence>
<dbReference type="Proteomes" id="UP000316242">
    <property type="component" value="Unassembled WGS sequence"/>
</dbReference>
<keyword evidence="2" id="KW-1185">Reference proteome</keyword>
<name>A0ABQ0RJA4_GLUNI</name>
<dbReference type="Pfam" id="PF13834">
    <property type="entry name" value="DUF4193"/>
    <property type="match status" value="1"/>
</dbReference>
<protein>
    <submittedName>
        <fullName evidence="1">dUTPase</fullName>
    </submittedName>
</protein>
<organism evidence="1 2">
    <name type="scientific">Glutamicibacter nicotianae</name>
    <name type="common">Arthrobacter nicotianae</name>
    <dbReference type="NCBI Taxonomy" id="37929"/>
    <lineage>
        <taxon>Bacteria</taxon>
        <taxon>Bacillati</taxon>
        <taxon>Actinomycetota</taxon>
        <taxon>Actinomycetes</taxon>
        <taxon>Micrococcales</taxon>
        <taxon>Micrococcaceae</taxon>
        <taxon>Glutamicibacter</taxon>
    </lineage>
</organism>
<dbReference type="InterPro" id="IPR025242">
    <property type="entry name" value="DUF4193"/>
</dbReference>